<reference evidence="2 3" key="2">
    <citation type="journal article" date="2017" name="Genome Announc.">
        <title>Draft Genome Sequences of Four Alkaliphilic Bacteria Belonging to the Anaerobacillus Genus.</title>
        <authorList>
            <person name="Bassil N.M."/>
            <person name="Lloyd J.R."/>
        </authorList>
    </citation>
    <scope>NUCLEOTIDE SEQUENCE [LARGE SCALE GENOMIC DNA]</scope>
    <source>
        <strain evidence="2 3">NB2006</strain>
    </source>
</reference>
<evidence type="ECO:0000313" key="3">
    <source>
        <dbReference type="Proteomes" id="UP000180175"/>
    </source>
</evidence>
<reference evidence="1 3" key="1">
    <citation type="submission" date="2016-10" db="EMBL/GenBank/DDBJ databases">
        <title>Draft genome sequences of four alkaliphilic bacteria belonging to the Anaerobacillus genus.</title>
        <authorList>
            <person name="Bassil N.M."/>
            <person name="Lloyd J.R."/>
        </authorList>
    </citation>
    <scope>NUCLEOTIDE SEQUENCE [LARGE SCALE GENOMIC DNA]</scope>
    <source>
        <strain evidence="1 3">NB2006</strain>
    </source>
</reference>
<evidence type="ECO:0000313" key="2">
    <source>
        <dbReference type="EMBL" id="QOY36898.1"/>
    </source>
</evidence>
<name>A0A1S2LIB0_9BACI</name>
<dbReference type="OrthoDB" id="9805585at2"/>
<dbReference type="KEGG" id="aia:AWH56_004410"/>
<dbReference type="GO" id="GO:0008168">
    <property type="term" value="F:methyltransferase activity"/>
    <property type="evidence" value="ECO:0007669"/>
    <property type="project" value="UniProtKB-KW"/>
</dbReference>
<reference evidence="2 3" key="3">
    <citation type="journal article" date="2019" name="Int. J. Syst. Evol. Microbiol.">
        <title>Anaerobacillus isosaccharinicus sp. nov., an alkaliphilic bacterium which degrades isosaccharinic acid.</title>
        <authorList>
            <person name="Bassil N.M."/>
            <person name="Lloyd J.R."/>
        </authorList>
    </citation>
    <scope>NUCLEOTIDE SEQUENCE [LARGE SCALE GENOMIC DNA]</scope>
    <source>
        <strain evidence="2 3">NB2006</strain>
    </source>
</reference>
<dbReference type="InterPro" id="IPR029063">
    <property type="entry name" value="SAM-dependent_MTases_sf"/>
</dbReference>
<dbReference type="EMBL" id="LQXD01000130">
    <property type="protein sequence ID" value="OIJ12044.1"/>
    <property type="molecule type" value="Genomic_DNA"/>
</dbReference>
<gene>
    <name evidence="2" type="ORF">AWH56_004410</name>
    <name evidence="1" type="ORF">AWH56_14820</name>
</gene>
<evidence type="ECO:0000313" key="1">
    <source>
        <dbReference type="EMBL" id="OIJ12044.1"/>
    </source>
</evidence>
<organism evidence="1 3">
    <name type="scientific">Anaerobacillus isosaccharinicus</name>
    <dbReference type="NCBI Taxonomy" id="1532552"/>
    <lineage>
        <taxon>Bacteria</taxon>
        <taxon>Bacillati</taxon>
        <taxon>Bacillota</taxon>
        <taxon>Bacilli</taxon>
        <taxon>Bacillales</taxon>
        <taxon>Bacillaceae</taxon>
        <taxon>Anaerobacillus</taxon>
    </lineage>
</organism>
<dbReference type="RefSeq" id="WP_071317822.1">
    <property type="nucleotide sequence ID" value="NZ_CP063356.2"/>
</dbReference>
<keyword evidence="2" id="KW-0808">Transferase</keyword>
<sequence>MGKLLFMKNFISSPKTIGSITPSSKRLARTLIKLGEISNNSIVVELGSGTGIITQTILDTVDLKTPLLIFENDTSFHPQLMRYHNTILYDNAFLLSSKLNTLREGVDIVYCGLPLLNFSDAQVDELLNQIYDVLKPGGKLICFQYTPLLFRKFNKVFNKCYLTFVFLNIPPAFVFTCVKE</sequence>
<protein>
    <submittedName>
        <fullName evidence="2">Class I SAM-dependent methyltransferase</fullName>
    </submittedName>
</protein>
<dbReference type="EMBL" id="CP063356">
    <property type="protein sequence ID" value="QOY36898.1"/>
    <property type="molecule type" value="Genomic_DNA"/>
</dbReference>
<keyword evidence="3" id="KW-1185">Reference proteome</keyword>
<dbReference type="Pfam" id="PF01209">
    <property type="entry name" value="Ubie_methyltran"/>
    <property type="match status" value="1"/>
</dbReference>
<keyword evidence="2" id="KW-0489">Methyltransferase</keyword>
<dbReference type="Gene3D" id="3.40.50.150">
    <property type="entry name" value="Vaccinia Virus protein VP39"/>
    <property type="match status" value="2"/>
</dbReference>
<dbReference type="GO" id="GO:0032259">
    <property type="term" value="P:methylation"/>
    <property type="evidence" value="ECO:0007669"/>
    <property type="project" value="UniProtKB-KW"/>
</dbReference>
<accession>A0A1S2LIB0</accession>
<reference evidence="2" key="4">
    <citation type="submission" date="2020-10" db="EMBL/GenBank/DDBJ databases">
        <authorList>
            <person name="Bassil N.M."/>
            <person name="Lloyd J.R."/>
        </authorList>
    </citation>
    <scope>NUCLEOTIDE SEQUENCE</scope>
    <source>
        <strain evidence="2">NB2006</strain>
    </source>
</reference>
<proteinExistence type="predicted"/>
<dbReference type="CDD" id="cd02440">
    <property type="entry name" value="AdoMet_MTases"/>
    <property type="match status" value="1"/>
</dbReference>
<dbReference type="SUPFAM" id="SSF53335">
    <property type="entry name" value="S-adenosyl-L-methionine-dependent methyltransferases"/>
    <property type="match status" value="1"/>
</dbReference>
<dbReference type="Proteomes" id="UP000180175">
    <property type="component" value="Chromosome"/>
</dbReference>
<dbReference type="AlphaFoldDB" id="A0A1S2LIB0"/>